<dbReference type="Proteomes" id="UP000069205">
    <property type="component" value="Chromosome"/>
</dbReference>
<keyword evidence="2" id="KW-1185">Reference proteome</keyword>
<accession>A0A0K2GI17</accession>
<dbReference type="EMBL" id="CP011801">
    <property type="protein sequence ID" value="ALA60267.1"/>
    <property type="molecule type" value="Genomic_DNA"/>
</dbReference>
<protein>
    <submittedName>
        <fullName evidence="1">Uncharacterized protein</fullName>
    </submittedName>
</protein>
<proteinExistence type="predicted"/>
<dbReference type="RefSeq" id="WP_053381149.1">
    <property type="nucleotide sequence ID" value="NZ_CP011801.1"/>
</dbReference>
<evidence type="ECO:0000313" key="2">
    <source>
        <dbReference type="Proteomes" id="UP000069205"/>
    </source>
</evidence>
<sequence>MTCARCQGYLIPERFNDLFEKTGQMDSAGWRCVNCGDLFDQVILKHRSGAVTPYYSQRRWAGERRRARAVKEAGEPERGGNILVA</sequence>
<organism evidence="1 2">
    <name type="scientific">Nitrospira moscoviensis</name>
    <dbReference type="NCBI Taxonomy" id="42253"/>
    <lineage>
        <taxon>Bacteria</taxon>
        <taxon>Pseudomonadati</taxon>
        <taxon>Nitrospirota</taxon>
        <taxon>Nitrospiria</taxon>
        <taxon>Nitrospirales</taxon>
        <taxon>Nitrospiraceae</taxon>
        <taxon>Nitrospira</taxon>
    </lineage>
</organism>
<gene>
    <name evidence="1" type="ORF">NITMOv2_3880</name>
</gene>
<reference evidence="1 2" key="1">
    <citation type="journal article" date="2015" name="Proc. Natl. Acad. Sci. U.S.A.">
        <title>Expanded metabolic versatility of ubiquitous nitrite-oxidizing bacteria from the genus Nitrospira.</title>
        <authorList>
            <person name="Koch H."/>
            <person name="Lucker S."/>
            <person name="Albertsen M."/>
            <person name="Kitzinger K."/>
            <person name="Herbold C."/>
            <person name="Spieck E."/>
            <person name="Nielsen P.H."/>
            <person name="Wagner M."/>
            <person name="Daims H."/>
        </authorList>
    </citation>
    <scope>NUCLEOTIDE SEQUENCE [LARGE SCALE GENOMIC DNA]</scope>
    <source>
        <strain evidence="1 2">NSP M-1</strain>
    </source>
</reference>
<dbReference type="STRING" id="42253.NITMOv2_3880"/>
<dbReference type="KEGG" id="nmv:NITMOv2_3880"/>
<dbReference type="PATRIC" id="fig|42253.5.peg.3824"/>
<name>A0A0K2GI17_NITMO</name>
<dbReference type="AlphaFoldDB" id="A0A0K2GI17"/>
<evidence type="ECO:0000313" key="1">
    <source>
        <dbReference type="EMBL" id="ALA60267.1"/>
    </source>
</evidence>
<dbReference type="OrthoDB" id="5397817at2"/>